<dbReference type="EMBL" id="CP168151">
    <property type="protein sequence ID" value="XFD40063.1"/>
    <property type="molecule type" value="Genomic_DNA"/>
</dbReference>
<evidence type="ECO:0000313" key="1">
    <source>
        <dbReference type="EMBL" id="XFD40063.1"/>
    </source>
</evidence>
<name>A0ACD5DFX8_9LACO</name>
<reference evidence="1" key="1">
    <citation type="submission" date="2024-08" db="EMBL/GenBank/DDBJ databases">
        <title>Lentilactobacillus sp. nov., isolated from tree bark.</title>
        <authorList>
            <person name="Phuengjayaem S."/>
            <person name="Tanasupawat S."/>
        </authorList>
    </citation>
    <scope>NUCLEOTIDE SEQUENCE</scope>
    <source>
        <strain evidence="1">SPB1-3</strain>
    </source>
</reference>
<sequence>MKNKLNTILIIFGLFFGLTWFSQSAKAATNPKVLLAYDSQNVVKKGNRRIDALQRLLTSLNIKVDTVRMNDYHKGMLSKEKYTGVITMVNWAGSHQSNTQFDSDRNKYSGIKLHVGEGISNAEARQLKLKTVTVYHQQFAIQNDRGSSQPIPFSSSIKLARKLPKSAKVFGNLVTQTSNHTRYPYGIINGRRGYLPRFDSSGLSFLIAGELIAKLFDRSLSQPPVLTIIGITPYSDLTKLNQLSNQLYQAGIPFVVSTTSVNDITNYQAFAKFTNSLRLVEQRGGVVFLKTPTTIQPGSGSGAELSSIIQNNLVSLGQQNVFPVGVTAENYWNQDVVYRNNALNIANTRILLADPNEFSYADQDNRAGISQTSFYGVPINQFTDVHQLTKASWPMPVAITTSLPNKALGIKRLISKINQLNINLFDPLTSAKAMKISGGAVQFSQQGGNYYLNNSPVEITKPQNDVYQNIPTQKISPINKFFKTQSNVMLVLFSVILIIFIVFIWIGRRIYRRMFTEE</sequence>
<proteinExistence type="predicted"/>
<gene>
    <name evidence="1" type="ORF">O0236_001775</name>
</gene>
<accession>A0ACD5DFX8</accession>
<keyword evidence="2" id="KW-1185">Reference proteome</keyword>
<dbReference type="Proteomes" id="UP001149860">
    <property type="component" value="Chromosome"/>
</dbReference>
<protein>
    <submittedName>
        <fullName evidence="1">Uncharacterized protein</fullName>
    </submittedName>
</protein>
<organism evidence="1 2">
    <name type="scientific">Lentilactobacillus terminaliae</name>
    <dbReference type="NCBI Taxonomy" id="3003483"/>
    <lineage>
        <taxon>Bacteria</taxon>
        <taxon>Bacillati</taxon>
        <taxon>Bacillota</taxon>
        <taxon>Bacilli</taxon>
        <taxon>Lactobacillales</taxon>
        <taxon>Lactobacillaceae</taxon>
        <taxon>Lentilactobacillus</taxon>
    </lineage>
</organism>
<evidence type="ECO:0000313" key="2">
    <source>
        <dbReference type="Proteomes" id="UP001149860"/>
    </source>
</evidence>